<organism evidence="1 2">
    <name type="scientific">Spartinivicinus poritis</name>
    <dbReference type="NCBI Taxonomy" id="2994640"/>
    <lineage>
        <taxon>Bacteria</taxon>
        <taxon>Pseudomonadati</taxon>
        <taxon>Pseudomonadota</taxon>
        <taxon>Gammaproteobacteria</taxon>
        <taxon>Oceanospirillales</taxon>
        <taxon>Zooshikellaceae</taxon>
        <taxon>Spartinivicinus</taxon>
    </lineage>
</organism>
<dbReference type="EMBL" id="JAPMOU010000002">
    <property type="protein sequence ID" value="MDE1460915.1"/>
    <property type="molecule type" value="Genomic_DNA"/>
</dbReference>
<keyword evidence="2" id="KW-1185">Reference proteome</keyword>
<comment type="caution">
    <text evidence="1">The sequence shown here is derived from an EMBL/GenBank/DDBJ whole genome shotgun (WGS) entry which is preliminary data.</text>
</comment>
<dbReference type="Proteomes" id="UP001528823">
    <property type="component" value="Unassembled WGS sequence"/>
</dbReference>
<protein>
    <submittedName>
        <fullName evidence="1">Uncharacterized protein</fullName>
    </submittedName>
</protein>
<name>A0ABT5U3G4_9GAMM</name>
<gene>
    <name evidence="1" type="ORF">ORQ98_02920</name>
</gene>
<evidence type="ECO:0000313" key="2">
    <source>
        <dbReference type="Proteomes" id="UP001528823"/>
    </source>
</evidence>
<reference evidence="1 2" key="1">
    <citation type="submission" date="2022-11" db="EMBL/GenBank/DDBJ databases">
        <title>Spartinivicinus poritis sp. nov., isolated from scleractinian coral Porites lutea.</title>
        <authorList>
            <person name="Zhang G."/>
            <person name="Cai L."/>
            <person name="Wei Q."/>
        </authorList>
    </citation>
    <scope>NUCLEOTIDE SEQUENCE [LARGE SCALE GENOMIC DNA]</scope>
    <source>
        <strain evidence="1 2">A2-2</strain>
    </source>
</reference>
<sequence>MIDEPFFLFKPGKVNEEQLNDFIRKLLLWANNQNIIIISSVIDTTYQ</sequence>
<evidence type="ECO:0000313" key="1">
    <source>
        <dbReference type="EMBL" id="MDE1460915.1"/>
    </source>
</evidence>
<proteinExistence type="predicted"/>
<accession>A0ABT5U3G4</accession>